<proteinExistence type="predicted"/>
<organism evidence="1 2">
    <name type="scientific">Naegleria lovaniensis</name>
    <name type="common">Amoeba</name>
    <dbReference type="NCBI Taxonomy" id="51637"/>
    <lineage>
        <taxon>Eukaryota</taxon>
        <taxon>Discoba</taxon>
        <taxon>Heterolobosea</taxon>
        <taxon>Tetramitia</taxon>
        <taxon>Eutetramitia</taxon>
        <taxon>Vahlkampfiidae</taxon>
        <taxon>Naegleria</taxon>
    </lineage>
</organism>
<dbReference type="GeneID" id="68093806"/>
<evidence type="ECO:0000313" key="1">
    <source>
        <dbReference type="EMBL" id="KAG2387756.1"/>
    </source>
</evidence>
<evidence type="ECO:0000313" key="2">
    <source>
        <dbReference type="Proteomes" id="UP000816034"/>
    </source>
</evidence>
<dbReference type="EMBL" id="PYSW02000012">
    <property type="protein sequence ID" value="KAG2387756.1"/>
    <property type="molecule type" value="Genomic_DNA"/>
</dbReference>
<dbReference type="Proteomes" id="UP000816034">
    <property type="component" value="Unassembled WGS sequence"/>
</dbReference>
<protein>
    <submittedName>
        <fullName evidence="1">Uncharacterized protein</fullName>
    </submittedName>
</protein>
<reference evidence="1 2" key="1">
    <citation type="journal article" date="2018" name="BMC Genomics">
        <title>The genome of Naegleria lovaniensis, the basis for a comparative approach to unravel pathogenicity factors of the human pathogenic amoeba N. fowleri.</title>
        <authorList>
            <person name="Liechti N."/>
            <person name="Schurch N."/>
            <person name="Bruggmann R."/>
            <person name="Wittwer M."/>
        </authorList>
    </citation>
    <scope>NUCLEOTIDE SEQUENCE [LARGE SCALE GENOMIC DNA]</scope>
    <source>
        <strain evidence="1 2">ATCC 30569</strain>
    </source>
</reference>
<gene>
    <name evidence="1" type="ORF">C9374_001350</name>
</gene>
<dbReference type="AlphaFoldDB" id="A0AA88GXI9"/>
<accession>A0AA88GXI9</accession>
<dbReference type="RefSeq" id="XP_044551748.1">
    <property type="nucleotide sequence ID" value="XM_044689381.1"/>
</dbReference>
<name>A0AA88GXI9_NAELO</name>
<keyword evidence="2" id="KW-1185">Reference proteome</keyword>
<comment type="caution">
    <text evidence="1">The sequence shown here is derived from an EMBL/GenBank/DDBJ whole genome shotgun (WGS) entry which is preliminary data.</text>
</comment>
<sequence>MFFDEDEIENAFFHDTTTEQHQSEDMLYSEEEEFAMKIVEEIYRERSLHDQQLMLLQRKRKLSNSNHPGSSYKCNATSSLSSSSLVLCDDEKVLLSHLPSRRTHDKVDWKEYCDMTMRQQFWLMSLDEMILWIIFKIKHCIMMLLHRE</sequence>